<reference evidence="1" key="1">
    <citation type="journal article" date="2014" name="Int. J. Syst. Evol. Microbiol.">
        <title>Complete genome sequence of Corynebacterium casei LMG S-19264T (=DSM 44701T), isolated from a smear-ripened cheese.</title>
        <authorList>
            <consortium name="US DOE Joint Genome Institute (JGI-PGF)"/>
            <person name="Walter F."/>
            <person name="Albersmeier A."/>
            <person name="Kalinowski J."/>
            <person name="Ruckert C."/>
        </authorList>
    </citation>
    <scope>NUCLEOTIDE SEQUENCE</scope>
    <source>
        <strain evidence="1">JCM 4391</strain>
    </source>
</reference>
<evidence type="ECO:0000313" key="2">
    <source>
        <dbReference type="Proteomes" id="UP000636661"/>
    </source>
</evidence>
<organism evidence="1 2">
    <name type="scientific">Streptomyces lavendofoliae</name>
    <dbReference type="NCBI Taxonomy" id="67314"/>
    <lineage>
        <taxon>Bacteria</taxon>
        <taxon>Bacillati</taxon>
        <taxon>Actinomycetota</taxon>
        <taxon>Actinomycetes</taxon>
        <taxon>Kitasatosporales</taxon>
        <taxon>Streptomycetaceae</taxon>
        <taxon>Streptomyces</taxon>
    </lineage>
</organism>
<protein>
    <submittedName>
        <fullName evidence="1">Uncharacterized protein</fullName>
    </submittedName>
</protein>
<dbReference type="Proteomes" id="UP000636661">
    <property type="component" value="Unassembled WGS sequence"/>
</dbReference>
<proteinExistence type="predicted"/>
<name>A0A918HVG0_9ACTN</name>
<evidence type="ECO:0000313" key="1">
    <source>
        <dbReference type="EMBL" id="GGU27057.1"/>
    </source>
</evidence>
<sequence>MTVNDPMKLETSLGDGRRVTLSLPPTEAPWGAGGVGALKVVPATHTGRAQEPPPSPAPPVLPLEVALLGFGA</sequence>
<accession>A0A918HVG0</accession>
<comment type="caution">
    <text evidence="1">The sequence shown here is derived from an EMBL/GenBank/DDBJ whole genome shotgun (WGS) entry which is preliminary data.</text>
</comment>
<reference evidence="1" key="2">
    <citation type="submission" date="2020-09" db="EMBL/GenBank/DDBJ databases">
        <authorList>
            <person name="Sun Q."/>
            <person name="Ohkuma M."/>
        </authorList>
    </citation>
    <scope>NUCLEOTIDE SEQUENCE</scope>
    <source>
        <strain evidence="1">JCM 4391</strain>
    </source>
</reference>
<gene>
    <name evidence="1" type="ORF">GCM10010274_12040</name>
</gene>
<keyword evidence="2" id="KW-1185">Reference proteome</keyword>
<dbReference type="RefSeq" id="WP_189549682.1">
    <property type="nucleotide sequence ID" value="NZ_BMTP01000003.1"/>
</dbReference>
<dbReference type="EMBL" id="BMTP01000003">
    <property type="protein sequence ID" value="GGU27057.1"/>
    <property type="molecule type" value="Genomic_DNA"/>
</dbReference>
<dbReference type="AlphaFoldDB" id="A0A918HVG0"/>